<accession>A0A2R6P5D4</accession>
<keyword evidence="9 14" id="KW-0560">Oxidoreductase</keyword>
<dbReference type="InterPro" id="IPR050364">
    <property type="entry name" value="Cytochrome_P450_fung"/>
</dbReference>
<evidence type="ECO:0000256" key="14">
    <source>
        <dbReference type="RuleBase" id="RU000461"/>
    </source>
</evidence>
<dbReference type="InterPro" id="IPR017972">
    <property type="entry name" value="Cyt_P450_CS"/>
</dbReference>
<gene>
    <name evidence="16" type="ORF">PHLCEN_2v5366</name>
</gene>
<dbReference type="OrthoDB" id="2789670at2759"/>
<keyword evidence="7 13" id="KW-0479">Metal-binding</keyword>
<evidence type="ECO:0000256" key="2">
    <source>
        <dbReference type="ARBA" id="ARBA00004370"/>
    </source>
</evidence>
<evidence type="ECO:0000256" key="7">
    <source>
        <dbReference type="ARBA" id="ARBA00022723"/>
    </source>
</evidence>
<keyword evidence="11 14" id="KW-0503">Monooxygenase</keyword>
<feature type="transmembrane region" description="Helical" evidence="15">
    <location>
        <begin position="20"/>
        <end position="37"/>
    </location>
</feature>
<keyword evidence="6 15" id="KW-0812">Transmembrane</keyword>
<comment type="subcellular location">
    <subcellularLocation>
        <location evidence="2">Membrane</location>
    </subcellularLocation>
</comment>
<dbReference type="GO" id="GO:0016705">
    <property type="term" value="F:oxidoreductase activity, acting on paired donors, with incorporation or reduction of molecular oxygen"/>
    <property type="evidence" value="ECO:0007669"/>
    <property type="project" value="InterPro"/>
</dbReference>
<feature type="transmembrane region" description="Helical" evidence="15">
    <location>
        <begin position="118"/>
        <end position="136"/>
    </location>
</feature>
<dbReference type="PANTHER" id="PTHR46300:SF2">
    <property type="entry name" value="CYTOCHROME P450 MONOOXYGENASE ALNH-RELATED"/>
    <property type="match status" value="1"/>
</dbReference>
<comment type="pathway">
    <text evidence="3">Secondary metabolite biosynthesis.</text>
</comment>
<keyword evidence="5 13" id="KW-0349">Heme</keyword>
<dbReference type="PROSITE" id="PS00086">
    <property type="entry name" value="CYTOCHROME_P450"/>
    <property type="match status" value="1"/>
</dbReference>
<dbReference type="InterPro" id="IPR001128">
    <property type="entry name" value="Cyt_P450"/>
</dbReference>
<keyword evidence="17" id="KW-1185">Reference proteome</keyword>
<keyword evidence="12 15" id="KW-0472">Membrane</keyword>
<evidence type="ECO:0000256" key="10">
    <source>
        <dbReference type="ARBA" id="ARBA00023004"/>
    </source>
</evidence>
<protein>
    <recommendedName>
        <fullName evidence="18">Cytochrome P450</fullName>
    </recommendedName>
</protein>
<dbReference type="GO" id="GO:0020037">
    <property type="term" value="F:heme binding"/>
    <property type="evidence" value="ECO:0007669"/>
    <property type="project" value="InterPro"/>
</dbReference>
<sequence length="527" mass="59860">MSDIFSASCKAALKPLQPGSMFFLWAFIGLTITLILLSRRSRTRKLLPPGPPGLPLLGNLFQFPRTHLWLRLTEWRDQYGPIFSVNMAGQTIVVLNTFELVTDLFDRRSSIYSDRPRLVMASEILAGGFLLPAMAYGERWRRMRRVAHETFNVHASERFRPMQEREAALLVANILQEPKRWSYYCKRNAASVALTSVFLRPLTDSSADHIINRMDEISRSLTEASIIGTYLVDVFPIMLYLPEWLARWKREGREHHEAYTAMFERLMSDLRQKLQSGQFEDCLGASSLEAEDRGDLSKKESAWLAGVMFLAGADTSAGALHVLLLAMTLYPNALRRAHEELDTVIGRDRLPCFQDQKDLPYIDAIVKELLRWRPIAPIGAPRRCTQDNWYKGYLIPKGAIVIQNTWGMSHDTAYFPDADEFRPERFLETNGQAADFVPTTNTQKNFAFGSGRRICVGMNLAYQSLFINTACMLWALNVQKALDKNGMPIFPSRTEIIDEGLAVFPAPFECVLVPRLSGISQTISHIK</sequence>
<dbReference type="GO" id="GO:0005506">
    <property type="term" value="F:iron ion binding"/>
    <property type="evidence" value="ECO:0007669"/>
    <property type="project" value="InterPro"/>
</dbReference>
<evidence type="ECO:0000256" key="13">
    <source>
        <dbReference type="PIRSR" id="PIRSR602401-1"/>
    </source>
</evidence>
<dbReference type="PRINTS" id="PR00463">
    <property type="entry name" value="EP450I"/>
</dbReference>
<evidence type="ECO:0000313" key="17">
    <source>
        <dbReference type="Proteomes" id="UP000186601"/>
    </source>
</evidence>
<evidence type="ECO:0000256" key="5">
    <source>
        <dbReference type="ARBA" id="ARBA00022617"/>
    </source>
</evidence>
<keyword evidence="10 13" id="KW-0408">Iron</keyword>
<dbReference type="Proteomes" id="UP000186601">
    <property type="component" value="Unassembled WGS sequence"/>
</dbReference>
<organism evidence="16 17">
    <name type="scientific">Hermanssonia centrifuga</name>
    <dbReference type="NCBI Taxonomy" id="98765"/>
    <lineage>
        <taxon>Eukaryota</taxon>
        <taxon>Fungi</taxon>
        <taxon>Dikarya</taxon>
        <taxon>Basidiomycota</taxon>
        <taxon>Agaricomycotina</taxon>
        <taxon>Agaricomycetes</taxon>
        <taxon>Polyporales</taxon>
        <taxon>Meruliaceae</taxon>
        <taxon>Hermanssonia</taxon>
    </lineage>
</organism>
<dbReference type="CDD" id="cd11065">
    <property type="entry name" value="CYP64-like"/>
    <property type="match status" value="1"/>
</dbReference>
<dbReference type="STRING" id="98765.A0A2R6P5D4"/>
<evidence type="ECO:0000256" key="6">
    <source>
        <dbReference type="ARBA" id="ARBA00022692"/>
    </source>
</evidence>
<evidence type="ECO:0000313" key="16">
    <source>
        <dbReference type="EMBL" id="PSR85637.1"/>
    </source>
</evidence>
<name>A0A2R6P5D4_9APHY</name>
<dbReference type="GO" id="GO:0004497">
    <property type="term" value="F:monooxygenase activity"/>
    <property type="evidence" value="ECO:0007669"/>
    <property type="project" value="UniProtKB-KW"/>
</dbReference>
<comment type="cofactor">
    <cofactor evidence="1 13">
        <name>heme</name>
        <dbReference type="ChEBI" id="CHEBI:30413"/>
    </cofactor>
</comment>
<reference evidence="16 17" key="1">
    <citation type="submission" date="2018-02" db="EMBL/GenBank/DDBJ databases">
        <title>Genome sequence of the basidiomycete white-rot fungus Phlebia centrifuga.</title>
        <authorList>
            <person name="Granchi Z."/>
            <person name="Peng M."/>
            <person name="de Vries R.P."/>
            <person name="Hilden K."/>
            <person name="Makela M.R."/>
            <person name="Grigoriev I."/>
            <person name="Riley R."/>
        </authorList>
    </citation>
    <scope>NUCLEOTIDE SEQUENCE [LARGE SCALE GENOMIC DNA]</scope>
    <source>
        <strain evidence="16 17">FBCC195</strain>
    </source>
</reference>
<dbReference type="InterPro" id="IPR002401">
    <property type="entry name" value="Cyt_P450_E_grp-I"/>
</dbReference>
<evidence type="ECO:0000256" key="4">
    <source>
        <dbReference type="ARBA" id="ARBA00010617"/>
    </source>
</evidence>
<evidence type="ECO:0000256" key="12">
    <source>
        <dbReference type="ARBA" id="ARBA00023136"/>
    </source>
</evidence>
<evidence type="ECO:0008006" key="18">
    <source>
        <dbReference type="Google" id="ProtNLM"/>
    </source>
</evidence>
<evidence type="ECO:0000256" key="9">
    <source>
        <dbReference type="ARBA" id="ARBA00023002"/>
    </source>
</evidence>
<keyword evidence="8 15" id="KW-1133">Transmembrane helix</keyword>
<dbReference type="Gene3D" id="1.10.630.10">
    <property type="entry name" value="Cytochrome P450"/>
    <property type="match status" value="1"/>
</dbReference>
<evidence type="ECO:0000256" key="11">
    <source>
        <dbReference type="ARBA" id="ARBA00023033"/>
    </source>
</evidence>
<dbReference type="GO" id="GO:0016020">
    <property type="term" value="C:membrane"/>
    <property type="evidence" value="ECO:0007669"/>
    <property type="project" value="UniProtKB-SubCell"/>
</dbReference>
<evidence type="ECO:0000256" key="15">
    <source>
        <dbReference type="SAM" id="Phobius"/>
    </source>
</evidence>
<proteinExistence type="inferred from homology"/>
<dbReference type="Pfam" id="PF00067">
    <property type="entry name" value="p450"/>
    <property type="match status" value="1"/>
</dbReference>
<dbReference type="PRINTS" id="PR00385">
    <property type="entry name" value="P450"/>
</dbReference>
<dbReference type="PANTHER" id="PTHR46300">
    <property type="entry name" value="P450, PUTATIVE (EUROFUNG)-RELATED-RELATED"/>
    <property type="match status" value="1"/>
</dbReference>
<feature type="binding site" description="axial binding residue" evidence="13">
    <location>
        <position position="455"/>
    </location>
    <ligand>
        <name>heme</name>
        <dbReference type="ChEBI" id="CHEBI:30413"/>
    </ligand>
    <ligandPart>
        <name>Fe</name>
        <dbReference type="ChEBI" id="CHEBI:18248"/>
    </ligandPart>
</feature>
<evidence type="ECO:0000256" key="3">
    <source>
        <dbReference type="ARBA" id="ARBA00005179"/>
    </source>
</evidence>
<comment type="similarity">
    <text evidence="4 14">Belongs to the cytochrome P450 family.</text>
</comment>
<dbReference type="AlphaFoldDB" id="A0A2R6P5D4"/>
<dbReference type="SUPFAM" id="SSF48264">
    <property type="entry name" value="Cytochrome P450"/>
    <property type="match status" value="1"/>
</dbReference>
<comment type="caution">
    <text evidence="16">The sequence shown here is derived from an EMBL/GenBank/DDBJ whole genome shotgun (WGS) entry which is preliminary data.</text>
</comment>
<evidence type="ECO:0000256" key="1">
    <source>
        <dbReference type="ARBA" id="ARBA00001971"/>
    </source>
</evidence>
<dbReference type="EMBL" id="MLYV02000528">
    <property type="protein sequence ID" value="PSR85637.1"/>
    <property type="molecule type" value="Genomic_DNA"/>
</dbReference>
<evidence type="ECO:0000256" key="8">
    <source>
        <dbReference type="ARBA" id="ARBA00022989"/>
    </source>
</evidence>
<dbReference type="InterPro" id="IPR036396">
    <property type="entry name" value="Cyt_P450_sf"/>
</dbReference>